<proteinExistence type="predicted"/>
<dbReference type="AlphaFoldDB" id="A0A916LD84"/>
<comment type="caution">
    <text evidence="2">The sequence shown here is derived from an EMBL/GenBank/DDBJ whole genome shotgun (WGS) entry which is preliminary data.</text>
</comment>
<sequence length="82" mass="8564">MVAAATASWTARLMPTPATGDIACAASPMHSSPSMCQRRNRFTLTLRCLTSSMDASAATDAVASGSSSLTSRRNSSIPRSRN</sequence>
<dbReference type="EMBL" id="CSBK01001766">
    <property type="protein sequence ID" value="COZ11986.1"/>
    <property type="molecule type" value="Genomic_DNA"/>
</dbReference>
<gene>
    <name evidence="2" type="ORF">ERS007739_03414</name>
</gene>
<evidence type="ECO:0000313" key="3">
    <source>
        <dbReference type="Proteomes" id="UP000039021"/>
    </source>
</evidence>
<evidence type="ECO:0000256" key="1">
    <source>
        <dbReference type="SAM" id="MobiDB-lite"/>
    </source>
</evidence>
<reference evidence="3" key="1">
    <citation type="submission" date="2015-03" db="EMBL/GenBank/DDBJ databases">
        <authorList>
            <consortium name="Pathogen Informatics"/>
        </authorList>
    </citation>
    <scope>NUCLEOTIDE SEQUENCE [LARGE SCALE GENOMIC DNA]</scope>
    <source>
        <strain evidence="3">N09902308</strain>
    </source>
</reference>
<organism evidence="2 3">
    <name type="scientific">Mycobacterium tuberculosis</name>
    <dbReference type="NCBI Taxonomy" id="1773"/>
    <lineage>
        <taxon>Bacteria</taxon>
        <taxon>Bacillati</taxon>
        <taxon>Actinomycetota</taxon>
        <taxon>Actinomycetes</taxon>
        <taxon>Mycobacteriales</taxon>
        <taxon>Mycobacteriaceae</taxon>
        <taxon>Mycobacterium</taxon>
        <taxon>Mycobacterium tuberculosis complex</taxon>
    </lineage>
</organism>
<feature type="region of interest" description="Disordered" evidence="1">
    <location>
        <begin position="59"/>
        <end position="82"/>
    </location>
</feature>
<accession>A0A916LD84</accession>
<dbReference type="Proteomes" id="UP000039021">
    <property type="component" value="Unassembled WGS sequence"/>
</dbReference>
<name>A0A916LD84_MYCTX</name>
<evidence type="ECO:0000313" key="2">
    <source>
        <dbReference type="EMBL" id="COZ11986.1"/>
    </source>
</evidence>
<protein>
    <submittedName>
        <fullName evidence="2">Uncharacterized protein</fullName>
    </submittedName>
</protein>